<feature type="domain" description="Bromo" evidence="4">
    <location>
        <begin position="453"/>
        <end position="525"/>
    </location>
</feature>
<organism evidence="5 7">
    <name type="scientific">Adineta ricciae</name>
    <name type="common">Rotifer</name>
    <dbReference type="NCBI Taxonomy" id="249248"/>
    <lineage>
        <taxon>Eukaryota</taxon>
        <taxon>Metazoa</taxon>
        <taxon>Spiralia</taxon>
        <taxon>Gnathifera</taxon>
        <taxon>Rotifera</taxon>
        <taxon>Eurotatoria</taxon>
        <taxon>Bdelloidea</taxon>
        <taxon>Adinetida</taxon>
        <taxon>Adinetidae</taxon>
        <taxon>Adineta</taxon>
    </lineage>
</organism>
<gene>
    <name evidence="6" type="ORF">EDS130_LOCUS25668</name>
    <name evidence="5" type="ORF">XAT740_LOCUS22034</name>
</gene>
<feature type="compositionally biased region" description="Acidic residues" evidence="3">
    <location>
        <begin position="250"/>
        <end position="259"/>
    </location>
</feature>
<name>A0A814U7W2_ADIRI</name>
<keyword evidence="7" id="KW-1185">Reference proteome</keyword>
<dbReference type="InterPro" id="IPR036427">
    <property type="entry name" value="Bromodomain-like_sf"/>
</dbReference>
<reference evidence="5" key="1">
    <citation type="submission" date="2021-02" db="EMBL/GenBank/DDBJ databases">
        <authorList>
            <person name="Nowell W R."/>
        </authorList>
    </citation>
    <scope>NUCLEOTIDE SEQUENCE</scope>
</reference>
<feature type="region of interest" description="Disordered" evidence="3">
    <location>
        <begin position="555"/>
        <end position="583"/>
    </location>
</feature>
<dbReference type="PANTHER" id="PTHR37888">
    <property type="entry name" value="DNA-BINDING BROMODOMAIN-CONTAINING PROTEIN"/>
    <property type="match status" value="1"/>
</dbReference>
<dbReference type="Proteomes" id="UP000663828">
    <property type="component" value="Unassembled WGS sequence"/>
</dbReference>
<dbReference type="SMART" id="SM00297">
    <property type="entry name" value="BROMO"/>
    <property type="match status" value="1"/>
</dbReference>
<keyword evidence="1 2" id="KW-0103">Bromodomain</keyword>
<comment type="caution">
    <text evidence="5">The sequence shown here is derived from an EMBL/GenBank/DDBJ whole genome shotgun (WGS) entry which is preliminary data.</text>
</comment>
<feature type="region of interest" description="Disordered" evidence="3">
    <location>
        <begin position="249"/>
        <end position="353"/>
    </location>
</feature>
<sequence>MTAHLWDLKSNYMLAFTVCKYASHFEAWNSIASDLADYINTTPQDCRMQFDRLYQQYGHDWNQQSSESLQSYIFTIIKRLYYGDLCNRMTKSRDLLMVTYDFIRLYKIGRITSKDINDILEDIKNTAPSGNSFHDDERELKIKMLGRLKSYMTKQNDLPTDLRSSSFPVELLPPPPPFFQTQVNFIPQTQTISPPNANDRQVPSLDAHPKLNPPELSSFPIIIQSNNLLIENDRQFIAKNQATTVHIDEIELSSDDDTNEQPLRADVGQDQEESTLISDELTETNQSANALPITSEGSNSNDQDFYEHVSDTSLSNQSTVDTCLSAQEQVTNSEQPQLSNSDLNGDSSATSYHSSIQNHSQHLIRNEMTPTISGRDRADSDLVQMDGTPISNGNILKSSSNYIDNYMASSHSEMQEVNDLTTSRNSRRQPRVMPTLTKNHNRKSINAVLSSLKSAKYGYDFSQSLDSFKLSDEYYTQIKHPLDIPEIRERLNNGDYDDDMLLFQRDILMMFTNALYAYERDLDIHKHAQYMIKYSMELFTSMEDALTPWAYDENNHNPSSKNLRRQTIVAHSTTTKRQRKTTN</sequence>
<evidence type="ECO:0000313" key="6">
    <source>
        <dbReference type="EMBL" id="CAF1206791.1"/>
    </source>
</evidence>
<evidence type="ECO:0000313" key="7">
    <source>
        <dbReference type="Proteomes" id="UP000663828"/>
    </source>
</evidence>
<evidence type="ECO:0000256" key="2">
    <source>
        <dbReference type="PROSITE-ProRule" id="PRU00035"/>
    </source>
</evidence>
<accession>A0A814U7W2</accession>
<dbReference type="InterPro" id="IPR001487">
    <property type="entry name" value="Bromodomain"/>
</dbReference>
<evidence type="ECO:0000256" key="1">
    <source>
        <dbReference type="ARBA" id="ARBA00023117"/>
    </source>
</evidence>
<proteinExistence type="predicted"/>
<feature type="compositionally biased region" description="Basic residues" evidence="3">
    <location>
        <begin position="574"/>
        <end position="583"/>
    </location>
</feature>
<dbReference type="EMBL" id="CAJNOR010001606">
    <property type="protein sequence ID" value="CAF1171029.1"/>
    <property type="molecule type" value="Genomic_DNA"/>
</dbReference>
<dbReference type="Pfam" id="PF00439">
    <property type="entry name" value="Bromodomain"/>
    <property type="match status" value="1"/>
</dbReference>
<evidence type="ECO:0000259" key="4">
    <source>
        <dbReference type="PROSITE" id="PS50014"/>
    </source>
</evidence>
<dbReference type="Proteomes" id="UP000663852">
    <property type="component" value="Unassembled WGS sequence"/>
</dbReference>
<dbReference type="OrthoDB" id="1742084at2759"/>
<dbReference type="EMBL" id="CAJNOJ010000152">
    <property type="protein sequence ID" value="CAF1206791.1"/>
    <property type="molecule type" value="Genomic_DNA"/>
</dbReference>
<feature type="compositionally biased region" description="Polar residues" evidence="3">
    <location>
        <begin position="311"/>
        <end position="353"/>
    </location>
</feature>
<dbReference type="PROSITE" id="PS50014">
    <property type="entry name" value="BROMODOMAIN_2"/>
    <property type="match status" value="1"/>
</dbReference>
<dbReference type="PANTHER" id="PTHR37888:SF11">
    <property type="entry name" value="DNA-BINDING BROMODOMAIN-CONTAINING PROTEIN"/>
    <property type="match status" value="1"/>
</dbReference>
<evidence type="ECO:0000313" key="5">
    <source>
        <dbReference type="EMBL" id="CAF1171029.1"/>
    </source>
</evidence>
<dbReference type="SUPFAM" id="SSF47370">
    <property type="entry name" value="Bromodomain"/>
    <property type="match status" value="1"/>
</dbReference>
<dbReference type="Gene3D" id="1.20.920.10">
    <property type="entry name" value="Bromodomain-like"/>
    <property type="match status" value="1"/>
</dbReference>
<evidence type="ECO:0000256" key="3">
    <source>
        <dbReference type="SAM" id="MobiDB-lite"/>
    </source>
</evidence>
<dbReference type="AlphaFoldDB" id="A0A814U7W2"/>
<protein>
    <recommendedName>
        <fullName evidence="4">Bromo domain-containing protein</fullName>
    </recommendedName>
</protein>